<dbReference type="InterPro" id="IPR027268">
    <property type="entry name" value="Peptidase_M4/M1_CTD_sf"/>
</dbReference>
<dbReference type="Gene3D" id="2.60.40.10">
    <property type="entry name" value="Immunoglobulins"/>
    <property type="match status" value="1"/>
</dbReference>
<feature type="compositionally biased region" description="Polar residues" evidence="11">
    <location>
        <begin position="227"/>
        <end position="241"/>
    </location>
</feature>
<evidence type="ECO:0000256" key="6">
    <source>
        <dbReference type="ARBA" id="ARBA00022723"/>
    </source>
</evidence>
<keyword evidence="4" id="KW-0964">Secreted</keyword>
<dbReference type="InterPro" id="IPR050371">
    <property type="entry name" value="Fungal_virulence_M36"/>
</dbReference>
<dbReference type="GO" id="GO:0006508">
    <property type="term" value="P:proteolysis"/>
    <property type="evidence" value="ECO:0007669"/>
    <property type="project" value="UniProtKB-KW"/>
</dbReference>
<feature type="signal peptide" evidence="12">
    <location>
        <begin position="1"/>
        <end position="24"/>
    </location>
</feature>
<dbReference type="SUPFAM" id="SSF52025">
    <property type="entry name" value="PA domain"/>
    <property type="match status" value="1"/>
</dbReference>
<keyword evidence="15" id="KW-1185">Reference proteome</keyword>
<feature type="chain" id="PRO_5037587987" evidence="12">
    <location>
        <begin position="25"/>
        <end position="1829"/>
    </location>
</feature>
<comment type="cofactor">
    <cofactor evidence="1">
        <name>Zn(2+)</name>
        <dbReference type="ChEBI" id="CHEBI:29105"/>
    </cofactor>
</comment>
<dbReference type="Pfam" id="PF02225">
    <property type="entry name" value="PA"/>
    <property type="match status" value="1"/>
</dbReference>
<dbReference type="EMBL" id="JADQDP010000003">
    <property type="protein sequence ID" value="MBF9143181.1"/>
    <property type="molecule type" value="Genomic_DNA"/>
</dbReference>
<feature type="compositionally biased region" description="Polar residues" evidence="11">
    <location>
        <begin position="407"/>
        <end position="416"/>
    </location>
</feature>
<evidence type="ECO:0000256" key="12">
    <source>
        <dbReference type="SAM" id="SignalP"/>
    </source>
</evidence>
<evidence type="ECO:0000256" key="3">
    <source>
        <dbReference type="ARBA" id="ARBA00006006"/>
    </source>
</evidence>
<protein>
    <submittedName>
        <fullName evidence="14">M36 family metallopeptidase</fullName>
    </submittedName>
</protein>
<dbReference type="CDD" id="cd04818">
    <property type="entry name" value="PA_subtilisin_1"/>
    <property type="match status" value="1"/>
</dbReference>
<feature type="domain" description="PA" evidence="13">
    <location>
        <begin position="464"/>
        <end position="557"/>
    </location>
</feature>
<evidence type="ECO:0000256" key="9">
    <source>
        <dbReference type="ARBA" id="ARBA00023049"/>
    </source>
</evidence>
<dbReference type="Proteomes" id="UP000645610">
    <property type="component" value="Unassembled WGS sequence"/>
</dbReference>
<dbReference type="CDD" id="cd00102">
    <property type="entry name" value="IPT"/>
    <property type="match status" value="1"/>
</dbReference>
<evidence type="ECO:0000256" key="7">
    <source>
        <dbReference type="ARBA" id="ARBA00022801"/>
    </source>
</evidence>
<dbReference type="InterPro" id="IPR001842">
    <property type="entry name" value="Peptidase_M36"/>
</dbReference>
<dbReference type="RefSeq" id="WP_196287494.1">
    <property type="nucleotide sequence ID" value="NZ_JADQDP010000003.1"/>
</dbReference>
<evidence type="ECO:0000256" key="1">
    <source>
        <dbReference type="ARBA" id="ARBA00001947"/>
    </source>
</evidence>
<evidence type="ECO:0000256" key="5">
    <source>
        <dbReference type="ARBA" id="ARBA00022670"/>
    </source>
</evidence>
<proteinExistence type="inferred from homology"/>
<name>A0A931BIL1_9BACT</name>
<gene>
    <name evidence="14" type="ORF">I2I01_16145</name>
</gene>
<evidence type="ECO:0000256" key="4">
    <source>
        <dbReference type="ARBA" id="ARBA00022525"/>
    </source>
</evidence>
<feature type="region of interest" description="Disordered" evidence="11">
    <location>
        <begin position="397"/>
        <end position="417"/>
    </location>
</feature>
<comment type="caution">
    <text evidence="14">The sequence shown here is derived from an EMBL/GenBank/DDBJ whole genome shotgun (WGS) entry which is preliminary data.</text>
</comment>
<dbReference type="InterPro" id="IPR014756">
    <property type="entry name" value="Ig_E-set"/>
</dbReference>
<keyword evidence="6" id="KW-0479">Metal-binding</keyword>
<keyword evidence="9" id="KW-0482">Metalloprotease</keyword>
<dbReference type="Gene3D" id="1.10.390.10">
    <property type="entry name" value="Neutral Protease Domain 2"/>
    <property type="match status" value="1"/>
</dbReference>
<dbReference type="InterPro" id="IPR046450">
    <property type="entry name" value="PA_dom_sf"/>
</dbReference>
<keyword evidence="12" id="KW-0732">Signal</keyword>
<evidence type="ECO:0000313" key="14">
    <source>
        <dbReference type="EMBL" id="MBF9143181.1"/>
    </source>
</evidence>
<evidence type="ECO:0000256" key="2">
    <source>
        <dbReference type="ARBA" id="ARBA00004613"/>
    </source>
</evidence>
<sequence>MKQFYSRYLAALGLLVGTWLPAKAQTEVSRQAAELALQTREQWAGTGVAAADLRISSARTEGAGLLYAYPQQLQAGIPVYNQVATLVFKSGKLAHHAGSFVPAKAFAGLSAAPRVTAGAAVATAVASLPGHPDFSPASLGAANGPDKQQSFAAAGVARRPIEARLVWAMGPNRTPRLAWNVNVDVKASADWLNIRVDANTGRVLEQDNWTVNEKAEHMAGPAHSDETSASPTRGAASTLSRPSGAKKVSAVTPASYIVVPFPGERPDVTTPVADTNPWLRAGAGNAATTHGWHFDGTTNYLDTRGNNVWAYDDSLKTNAPGRFATSTGTASSLVFNYAPDFTKAATLGKNRRAATVNLFYWNNLMHDVMYQYGFNEASANFQTDNLGRGGTGADHVRAEAQDGGGTNNANFSTPPDGTSGRMQMYLFSAPAKVNVTAPAAAVASYNAVEGAVSTNNKLAAVGAVTGPAVYFDDAGTSPFTHLACGASATSLTGKIALISSLGCTGGYVTKIKSAQTAGAIGVIMLRGIAGGPAIVMGGTDNSITIPAVMVSNADGITLGNLAGSGLAVTIPALPSLDGDNDSGIMVHEYGHGISNRLTGGGSNTSCLYNAEQAGEGWSDFFALMMTTDWGNTPLTDGPRARPMGTYAQGQAASGGGIRRYPYSTNMAVNPLTYANMATSTEVHNIGEIWAVTLWDMTWNIIQQQGRIEPNLYNSASTGGNAVALQLVMQGLKLQPCQPGFLDGRDAILAADSLLYGGRYHCAIWGAFARRGMGASAREGASTSATDQTVAYDLPGVRLSKNLTPLVGNQFAINLTATCECQTQAPVSLTNQLPTGLQYVSSTGGTLSGSTVTFPALSFTQGQQRTFQIVAQTATGAGCAIVRPVNDNRETSTTGGLTPAVVTNGGGNAWAASTARAHSGTTAWACIDPSASSDVTLTSAAFTPTGFSVLSFYHFFSTESIYDGGMVAISVNNGAWQDAASYFLLNGYNSVFASGTASVGKPCFSGISSKASGSAAFQQSLINLTSFSGQSIRVRFQFQSDALNDYGVLPGWFVDDIEVMNGCGGLQQVQLLDNANAVVGSYARATFLTPLPVPVITLLSPNSGTVGTSVTITGTDLTGATGLTLNGAAIAVGAITANTATSLTFTLPAGATTGLLTVTTPYGTSNGLTFTVTYPDLTISTGTTASPTTVAAGTYNSITVTNTGVAQLSGGTVVNTALTVQNGGTFDTNCQPLTGAGSFTLAAGATLRICDPAGISASGATGAVQTTGARSFAADASYVYTSPAATAQATGSGLPATVRNLTNATTGGLTLTQAVGIVQVLALPTTSNLSLNGQALTLLSDANGTALIANTGGGSVTGSTGTLQRHIETNTAASGYRHYASPMVAGVGAETLATLATTGYTPDFSGAAPYNSSATPGLVTPFPTVFSYNQDRIVGLNSTYGTFDKGWQAALGTEVPQVGRGYSVQAPGAALVDFTGTFTTGSVSRANLQRANSDPATGWHLLGNPFPSPLDWSTMTVGTAATNNLQNMDGAVYVYQSSGPYAGSYRTYLGGAPGAASPIIPAGAGFFVHTTSAATPGTVRMAGNNRVTTFGAQPAFGRNAADPRPQLTLELRGTAGRDALTVYADPAATAGVDAALDALKLPNPTGLNLSAQAGTTQLAINGLPAFTTGTVVPLTVGAPAAGAYTLAVSELLNLPAGVAAVLVDTQLNTRTDLATLPATGYAFSVSAAQATAGLSGRFYLNLSAAAPLATAGAHGAATLALFPNPAHGGTATLTGAAPGTVVTVFDAVGRQVTSAPADAKGTATLALPAGLATGVYVVRAGAQALRLTVE</sequence>
<evidence type="ECO:0000256" key="11">
    <source>
        <dbReference type="SAM" id="MobiDB-lite"/>
    </source>
</evidence>
<comment type="similarity">
    <text evidence="3">Belongs to the peptidase M36 family.</text>
</comment>
<feature type="region of interest" description="Disordered" evidence="11">
    <location>
        <begin position="217"/>
        <end position="246"/>
    </location>
</feature>
<dbReference type="CDD" id="cd09596">
    <property type="entry name" value="M36"/>
    <property type="match status" value="1"/>
</dbReference>
<dbReference type="PANTHER" id="PTHR33478">
    <property type="entry name" value="EXTRACELLULAR METALLOPROTEINASE MEP"/>
    <property type="match status" value="1"/>
</dbReference>
<dbReference type="InterPro" id="IPR013783">
    <property type="entry name" value="Ig-like_fold"/>
</dbReference>
<keyword evidence="7" id="KW-0378">Hydrolase</keyword>
<dbReference type="Gene3D" id="3.50.30.30">
    <property type="match status" value="1"/>
</dbReference>
<dbReference type="Gene3D" id="3.10.170.10">
    <property type="match status" value="1"/>
</dbReference>
<dbReference type="GO" id="GO:0008270">
    <property type="term" value="F:zinc ion binding"/>
    <property type="evidence" value="ECO:0007669"/>
    <property type="project" value="InterPro"/>
</dbReference>
<keyword evidence="8" id="KW-0862">Zinc</keyword>
<keyword evidence="10" id="KW-0865">Zymogen</keyword>
<evidence type="ECO:0000259" key="13">
    <source>
        <dbReference type="Pfam" id="PF02225"/>
    </source>
</evidence>
<dbReference type="InterPro" id="IPR003137">
    <property type="entry name" value="PA_domain"/>
</dbReference>
<comment type="subcellular location">
    <subcellularLocation>
        <location evidence="2">Secreted</location>
    </subcellularLocation>
</comment>
<dbReference type="SUPFAM" id="SSF55486">
    <property type="entry name" value="Metalloproteases ('zincins'), catalytic domain"/>
    <property type="match status" value="1"/>
</dbReference>
<evidence type="ECO:0000256" key="10">
    <source>
        <dbReference type="ARBA" id="ARBA00023145"/>
    </source>
</evidence>
<dbReference type="SUPFAM" id="SSF81296">
    <property type="entry name" value="E set domains"/>
    <property type="match status" value="1"/>
</dbReference>
<organism evidence="14 15">
    <name type="scientific">Hymenobacter properus</name>
    <dbReference type="NCBI Taxonomy" id="2791026"/>
    <lineage>
        <taxon>Bacteria</taxon>
        <taxon>Pseudomonadati</taxon>
        <taxon>Bacteroidota</taxon>
        <taxon>Cytophagia</taxon>
        <taxon>Cytophagales</taxon>
        <taxon>Hymenobacteraceae</taxon>
        <taxon>Hymenobacter</taxon>
    </lineage>
</organism>
<dbReference type="GO" id="GO:0004222">
    <property type="term" value="F:metalloendopeptidase activity"/>
    <property type="evidence" value="ECO:0007669"/>
    <property type="project" value="InterPro"/>
</dbReference>
<accession>A0A931BIL1</accession>
<dbReference type="PANTHER" id="PTHR33478:SF1">
    <property type="entry name" value="EXTRACELLULAR METALLOPROTEINASE MEP"/>
    <property type="match status" value="1"/>
</dbReference>
<evidence type="ECO:0000256" key="8">
    <source>
        <dbReference type="ARBA" id="ARBA00022833"/>
    </source>
</evidence>
<dbReference type="Pfam" id="PF02128">
    <property type="entry name" value="Peptidase_M36"/>
    <property type="match status" value="1"/>
</dbReference>
<reference evidence="14 15" key="1">
    <citation type="submission" date="2020-11" db="EMBL/GenBank/DDBJ databases">
        <authorList>
            <person name="Kim M.K."/>
        </authorList>
    </citation>
    <scope>NUCLEOTIDE SEQUENCE [LARGE SCALE GENOMIC DNA]</scope>
    <source>
        <strain evidence="14 15">BT439</strain>
    </source>
</reference>
<evidence type="ECO:0000313" key="15">
    <source>
        <dbReference type="Proteomes" id="UP000645610"/>
    </source>
</evidence>
<keyword evidence="5" id="KW-0645">Protease</keyword>
<dbReference type="GO" id="GO:0005615">
    <property type="term" value="C:extracellular space"/>
    <property type="evidence" value="ECO:0007669"/>
    <property type="project" value="InterPro"/>
</dbReference>